<sequence length="96" mass="10872">MNEAYQLIWTIYLGQLTNKPERKDTRNLKASAAGMRMPSLQGGIYGDFSIVGILSTRFSSIWTGSITIDDLKIRTLTHTNIGASCYFSFMKKILRF</sequence>
<reference evidence="1" key="1">
    <citation type="submission" date="2018-06" db="EMBL/GenBank/DDBJ databases">
        <authorList>
            <person name="Zhirakovskaya E."/>
        </authorList>
    </citation>
    <scope>NUCLEOTIDE SEQUENCE</scope>
</reference>
<proteinExistence type="predicted"/>
<evidence type="ECO:0000313" key="1">
    <source>
        <dbReference type="EMBL" id="VAW65792.1"/>
    </source>
</evidence>
<dbReference type="AlphaFoldDB" id="A0A3B0XRH5"/>
<organism evidence="1">
    <name type="scientific">hydrothermal vent metagenome</name>
    <dbReference type="NCBI Taxonomy" id="652676"/>
    <lineage>
        <taxon>unclassified sequences</taxon>
        <taxon>metagenomes</taxon>
        <taxon>ecological metagenomes</taxon>
    </lineage>
</organism>
<accession>A0A3B0XRH5</accession>
<gene>
    <name evidence="1" type="ORF">MNBD_GAMMA11-1796</name>
</gene>
<dbReference type="EMBL" id="UOFG01000257">
    <property type="protein sequence ID" value="VAW65792.1"/>
    <property type="molecule type" value="Genomic_DNA"/>
</dbReference>
<name>A0A3B0XRH5_9ZZZZ</name>
<protein>
    <submittedName>
        <fullName evidence="1">Uncharacterized protein</fullName>
    </submittedName>
</protein>